<organism evidence="2 3">
    <name type="scientific">Pseudonocardia nematodicida</name>
    <dbReference type="NCBI Taxonomy" id="1206997"/>
    <lineage>
        <taxon>Bacteria</taxon>
        <taxon>Bacillati</taxon>
        <taxon>Actinomycetota</taxon>
        <taxon>Actinomycetes</taxon>
        <taxon>Pseudonocardiales</taxon>
        <taxon>Pseudonocardiaceae</taxon>
        <taxon>Pseudonocardia</taxon>
    </lineage>
</organism>
<name>A0ABV1KEI2_9PSEU</name>
<evidence type="ECO:0000313" key="3">
    <source>
        <dbReference type="Proteomes" id="UP001494902"/>
    </source>
</evidence>
<feature type="region of interest" description="Disordered" evidence="1">
    <location>
        <begin position="139"/>
        <end position="159"/>
    </location>
</feature>
<reference evidence="2 3" key="1">
    <citation type="submission" date="2024-03" db="EMBL/GenBank/DDBJ databases">
        <title>Draft genome sequence of Pseudonocardia nematodicida JCM 31783.</title>
        <authorList>
            <person name="Butdee W."/>
            <person name="Duangmal K."/>
        </authorList>
    </citation>
    <scope>NUCLEOTIDE SEQUENCE [LARGE SCALE GENOMIC DNA]</scope>
    <source>
        <strain evidence="2 3">JCM 31783</strain>
    </source>
</reference>
<gene>
    <name evidence="2" type="ORF">WIS52_20505</name>
</gene>
<protein>
    <submittedName>
        <fullName evidence="2">Uncharacterized protein</fullName>
    </submittedName>
</protein>
<sequence>MGASRILVDLRTASRPAGGSQVIDLITGREIDSPLNGQPGWSRRSDQRELTICSLAPFAGTDAVLGFDQAGDELWRITHDSGRVPPTITATWHGKVYGYTDAGPLILDGRTGDDRAASTVTAPLLVNEYFAIAAAPATTPEQSPTYSQPHGLAAHPTTD</sequence>
<dbReference type="Proteomes" id="UP001494902">
    <property type="component" value="Unassembled WGS sequence"/>
</dbReference>
<proteinExistence type="predicted"/>
<feature type="compositionally biased region" description="Polar residues" evidence="1">
    <location>
        <begin position="139"/>
        <end position="148"/>
    </location>
</feature>
<evidence type="ECO:0000313" key="2">
    <source>
        <dbReference type="EMBL" id="MEQ3552856.1"/>
    </source>
</evidence>
<comment type="caution">
    <text evidence="2">The sequence shown here is derived from an EMBL/GenBank/DDBJ whole genome shotgun (WGS) entry which is preliminary data.</text>
</comment>
<keyword evidence="3" id="KW-1185">Reference proteome</keyword>
<dbReference type="EMBL" id="JBEDNQ010000008">
    <property type="protein sequence ID" value="MEQ3552856.1"/>
    <property type="molecule type" value="Genomic_DNA"/>
</dbReference>
<dbReference type="RefSeq" id="WP_349299921.1">
    <property type="nucleotide sequence ID" value="NZ_JBEDNQ010000008.1"/>
</dbReference>
<accession>A0ABV1KEI2</accession>
<evidence type="ECO:0000256" key="1">
    <source>
        <dbReference type="SAM" id="MobiDB-lite"/>
    </source>
</evidence>